<evidence type="ECO:0000313" key="2">
    <source>
        <dbReference type="Proteomes" id="UP001148737"/>
    </source>
</evidence>
<organism evidence="1 2">
    <name type="scientific">Lecanicillium saksenae</name>
    <dbReference type="NCBI Taxonomy" id="468837"/>
    <lineage>
        <taxon>Eukaryota</taxon>
        <taxon>Fungi</taxon>
        <taxon>Dikarya</taxon>
        <taxon>Ascomycota</taxon>
        <taxon>Pezizomycotina</taxon>
        <taxon>Sordariomycetes</taxon>
        <taxon>Hypocreomycetidae</taxon>
        <taxon>Hypocreales</taxon>
        <taxon>Cordycipitaceae</taxon>
        <taxon>Lecanicillium</taxon>
    </lineage>
</organism>
<name>A0ACC1QM73_9HYPO</name>
<evidence type="ECO:0000313" key="1">
    <source>
        <dbReference type="EMBL" id="KAJ3481336.1"/>
    </source>
</evidence>
<protein>
    <submittedName>
        <fullName evidence="1">Uncharacterized protein</fullName>
    </submittedName>
</protein>
<dbReference type="Proteomes" id="UP001148737">
    <property type="component" value="Unassembled WGS sequence"/>
</dbReference>
<sequence length="167" mass="17763">MARPVLPFIFFLVFHPARLCVIPCLHQRLQPPPPPPCSTNPPSRTMTPITDSNNTPTIDHLTTARPGFPCPTASKTASLGPASILPCPCLAYTHRVPSVITRTTHLPLFIIVNGSHPPLACMPSLIILTASSAPLRPSSPPSNNPPSPSSQPKPTDPATPAKTHCNL</sequence>
<comment type="caution">
    <text evidence="1">The sequence shown here is derived from an EMBL/GenBank/DDBJ whole genome shotgun (WGS) entry which is preliminary data.</text>
</comment>
<dbReference type="EMBL" id="JANAKD010001269">
    <property type="protein sequence ID" value="KAJ3481336.1"/>
    <property type="molecule type" value="Genomic_DNA"/>
</dbReference>
<proteinExistence type="predicted"/>
<reference evidence="1" key="1">
    <citation type="submission" date="2022-07" db="EMBL/GenBank/DDBJ databases">
        <title>Genome Sequence of Lecanicillium saksenae.</title>
        <authorList>
            <person name="Buettner E."/>
        </authorList>
    </citation>
    <scope>NUCLEOTIDE SEQUENCE</scope>
    <source>
        <strain evidence="1">VT-O1</strain>
    </source>
</reference>
<gene>
    <name evidence="1" type="ORF">NLG97_g7847</name>
</gene>
<accession>A0ACC1QM73</accession>
<keyword evidence="2" id="KW-1185">Reference proteome</keyword>